<protein>
    <submittedName>
        <fullName evidence="2">Uncharacterized protein</fullName>
    </submittedName>
</protein>
<evidence type="ECO:0000313" key="2">
    <source>
        <dbReference type="EMBL" id="KAL3664861.1"/>
    </source>
</evidence>
<sequence>MVGTRGTAPRGDAAAVPDAERNSQNFKLIWTQYKKLGWTSKAPSRGIETRWKYILPGANANGTVGIDYLLGEQAVVNYAVQQVQQETIARVQATAASEAAKATEARAEAATQPPPREGFFSHASASAAPPKSPEREPSVTPSAWKPSSKSPKTQPSPNASPNTPVDEYPACEADAGLAPSSSPALTTPIRPPALTSPALASPKASGSNDSANTTAGNATTATRKKHRGILVVEDDDSEDESKATGPDEGIIIFVLGRNLR</sequence>
<dbReference type="EMBL" id="JBIMZQ010000022">
    <property type="protein sequence ID" value="KAL3664861.1"/>
    <property type="molecule type" value="Genomic_DNA"/>
</dbReference>
<feature type="region of interest" description="Disordered" evidence="1">
    <location>
        <begin position="102"/>
        <end position="244"/>
    </location>
</feature>
<comment type="caution">
    <text evidence="2">The sequence shown here is derived from an EMBL/GenBank/DDBJ whole genome shotgun (WGS) entry which is preliminary data.</text>
</comment>
<name>A0ABD3FF12_9STRA</name>
<feature type="compositionally biased region" description="Low complexity" evidence="1">
    <location>
        <begin position="192"/>
        <end position="221"/>
    </location>
</feature>
<proteinExistence type="predicted"/>
<dbReference type="PANTHER" id="PTHR37069">
    <property type="entry name" value="DDE_TNP_1_7 DOMAIN-CONTAINING PROTEIN"/>
    <property type="match status" value="1"/>
</dbReference>
<reference evidence="2 3" key="1">
    <citation type="submission" date="2024-09" db="EMBL/GenBank/DDBJ databases">
        <title>Genome sequencing and assembly of Phytophthora oleae, isolate VK10A, causative agent of rot of olive drupes.</title>
        <authorList>
            <person name="Conti Taguali S."/>
            <person name="Riolo M."/>
            <person name="La Spada F."/>
            <person name="Cacciola S.O."/>
            <person name="Dionisio G."/>
        </authorList>
    </citation>
    <scope>NUCLEOTIDE SEQUENCE [LARGE SCALE GENOMIC DNA]</scope>
    <source>
        <strain evidence="2 3">VK10A</strain>
    </source>
</reference>
<organism evidence="2 3">
    <name type="scientific">Phytophthora oleae</name>
    <dbReference type="NCBI Taxonomy" id="2107226"/>
    <lineage>
        <taxon>Eukaryota</taxon>
        <taxon>Sar</taxon>
        <taxon>Stramenopiles</taxon>
        <taxon>Oomycota</taxon>
        <taxon>Peronosporomycetes</taxon>
        <taxon>Peronosporales</taxon>
        <taxon>Peronosporaceae</taxon>
        <taxon>Phytophthora</taxon>
    </lineage>
</organism>
<accession>A0ABD3FF12</accession>
<feature type="compositionally biased region" description="Low complexity" evidence="1">
    <location>
        <begin position="141"/>
        <end position="157"/>
    </location>
</feature>
<evidence type="ECO:0000256" key="1">
    <source>
        <dbReference type="SAM" id="MobiDB-lite"/>
    </source>
</evidence>
<evidence type="ECO:0000313" key="3">
    <source>
        <dbReference type="Proteomes" id="UP001632037"/>
    </source>
</evidence>
<keyword evidence="3" id="KW-1185">Reference proteome</keyword>
<dbReference type="Proteomes" id="UP001632037">
    <property type="component" value="Unassembled WGS sequence"/>
</dbReference>
<dbReference type="AlphaFoldDB" id="A0ABD3FF12"/>
<gene>
    <name evidence="2" type="ORF">V7S43_010039</name>
</gene>
<dbReference type="PANTHER" id="PTHR37069:SF2">
    <property type="entry name" value="PIGGYBAC TRANSPOSABLE ELEMENT-DERIVED PROTEIN DOMAIN-CONTAINING PROTEIN"/>
    <property type="match status" value="1"/>
</dbReference>